<dbReference type="OrthoDB" id="1600564at2759"/>
<evidence type="ECO:0000256" key="2">
    <source>
        <dbReference type="ARBA" id="ARBA00022801"/>
    </source>
</evidence>
<dbReference type="GO" id="GO:0016042">
    <property type="term" value="P:lipid catabolic process"/>
    <property type="evidence" value="ECO:0007669"/>
    <property type="project" value="UniProtKB-KW"/>
</dbReference>
<dbReference type="InterPro" id="IPR051058">
    <property type="entry name" value="GDSL_Est/Lipase"/>
</dbReference>
<dbReference type="InterPro" id="IPR001087">
    <property type="entry name" value="GDSL"/>
</dbReference>
<evidence type="ECO:0008006" key="8">
    <source>
        <dbReference type="Google" id="ProtNLM"/>
    </source>
</evidence>
<evidence type="ECO:0000256" key="1">
    <source>
        <dbReference type="ARBA" id="ARBA00008668"/>
    </source>
</evidence>
<comment type="caution">
    <text evidence="6">The sequence shown here is derived from an EMBL/GenBank/DDBJ whole genome shotgun (WGS) entry which is preliminary data.</text>
</comment>
<organism evidence="6 7">
    <name type="scientific">Arabis nemorensis</name>
    <dbReference type="NCBI Taxonomy" id="586526"/>
    <lineage>
        <taxon>Eukaryota</taxon>
        <taxon>Viridiplantae</taxon>
        <taxon>Streptophyta</taxon>
        <taxon>Embryophyta</taxon>
        <taxon>Tracheophyta</taxon>
        <taxon>Spermatophyta</taxon>
        <taxon>Magnoliopsida</taxon>
        <taxon>eudicotyledons</taxon>
        <taxon>Gunneridae</taxon>
        <taxon>Pentapetalae</taxon>
        <taxon>rosids</taxon>
        <taxon>malvids</taxon>
        <taxon>Brassicales</taxon>
        <taxon>Brassicaceae</taxon>
        <taxon>Arabideae</taxon>
        <taxon>Arabis</taxon>
    </lineage>
</organism>
<keyword evidence="3" id="KW-0442">Lipid degradation</keyword>
<evidence type="ECO:0000256" key="4">
    <source>
        <dbReference type="ARBA" id="ARBA00023098"/>
    </source>
</evidence>
<evidence type="ECO:0000313" key="7">
    <source>
        <dbReference type="Proteomes" id="UP000489600"/>
    </source>
</evidence>
<protein>
    <recommendedName>
        <fullName evidence="8">GDSL esterase/lipase</fullName>
    </recommendedName>
</protein>
<dbReference type="Gene3D" id="3.40.50.1110">
    <property type="entry name" value="SGNH hydrolase"/>
    <property type="match status" value="1"/>
</dbReference>
<sequence>MELTYRSSLKHFNFTFLLLFWQSHFQAAQSFANFIFGDSLVDVGNNNYLFTLSKADSSPYGIDFGPSNGQPTGRFTNGRTISDIVGEALGAKSAPPPYLEPNSEDNTIHNGINYASGSAGILDDTGLLFIGRVPLREQVSNFEKSRDYMVRMIGENGTKEVLKKAMFTITIGSNDILNYIQPSIPFFSQDKFPIDVLQDSMVFHLTTHLKRLHQLGARKLVVVGVGPLGCIPFARALDLIPAGKCSDQVNQIVRGYNTKLRHSLRSLNSELRSKDHNTTFVYANSYDLFLKLVLNYPQFGLENADKPCCGGYFPPFTCFKGPNQNSSQAACEDRSKFVFWDAYHPTEAANLIVAKALLDGDQTVATPFNIRYLNDL</sequence>
<keyword evidence="5" id="KW-0732">Signal</keyword>
<reference evidence="6" key="1">
    <citation type="submission" date="2019-07" db="EMBL/GenBank/DDBJ databases">
        <authorList>
            <person name="Dittberner H."/>
        </authorList>
    </citation>
    <scope>NUCLEOTIDE SEQUENCE [LARGE SCALE GENOMIC DNA]</scope>
</reference>
<keyword evidence="2" id="KW-0378">Hydrolase</keyword>
<dbReference type="EMBL" id="CABITT030000006">
    <property type="protein sequence ID" value="VVB09563.1"/>
    <property type="molecule type" value="Genomic_DNA"/>
</dbReference>
<gene>
    <name evidence="6" type="ORF">ANE_LOCUS20007</name>
</gene>
<evidence type="ECO:0000256" key="3">
    <source>
        <dbReference type="ARBA" id="ARBA00022963"/>
    </source>
</evidence>
<dbReference type="PANTHER" id="PTHR45648:SF5">
    <property type="entry name" value="OS04G0577300 PROTEIN"/>
    <property type="match status" value="1"/>
</dbReference>
<evidence type="ECO:0000313" key="6">
    <source>
        <dbReference type="EMBL" id="VVB09563.1"/>
    </source>
</evidence>
<dbReference type="InterPro" id="IPR035669">
    <property type="entry name" value="SGNH_plant_lipase-like"/>
</dbReference>
<proteinExistence type="inferred from homology"/>
<dbReference type="InterPro" id="IPR036514">
    <property type="entry name" value="SGNH_hydro_sf"/>
</dbReference>
<evidence type="ECO:0000256" key="5">
    <source>
        <dbReference type="SAM" id="SignalP"/>
    </source>
</evidence>
<keyword evidence="7" id="KW-1185">Reference proteome</keyword>
<dbReference type="Proteomes" id="UP000489600">
    <property type="component" value="Unassembled WGS sequence"/>
</dbReference>
<dbReference type="PANTHER" id="PTHR45648">
    <property type="entry name" value="GDSL LIPASE/ACYLHYDROLASE FAMILY PROTEIN (AFU_ORTHOLOGUE AFUA_4G14700)"/>
    <property type="match status" value="1"/>
</dbReference>
<feature type="chain" id="PRO_5021915919" description="GDSL esterase/lipase" evidence="5">
    <location>
        <begin position="29"/>
        <end position="376"/>
    </location>
</feature>
<dbReference type="AlphaFoldDB" id="A0A565C7C0"/>
<comment type="similarity">
    <text evidence="1">Belongs to the 'GDSL' lipolytic enzyme family.</text>
</comment>
<feature type="signal peptide" evidence="5">
    <location>
        <begin position="1"/>
        <end position="28"/>
    </location>
</feature>
<accession>A0A565C7C0</accession>
<keyword evidence="4" id="KW-0443">Lipid metabolism</keyword>
<name>A0A565C7C0_9BRAS</name>
<dbReference type="CDD" id="cd01837">
    <property type="entry name" value="SGNH_plant_lipase_like"/>
    <property type="match status" value="1"/>
</dbReference>
<dbReference type="SUPFAM" id="SSF52266">
    <property type="entry name" value="SGNH hydrolase"/>
    <property type="match status" value="1"/>
</dbReference>
<dbReference type="Pfam" id="PF00657">
    <property type="entry name" value="Lipase_GDSL"/>
    <property type="match status" value="1"/>
</dbReference>
<dbReference type="GO" id="GO:0016788">
    <property type="term" value="F:hydrolase activity, acting on ester bonds"/>
    <property type="evidence" value="ECO:0007669"/>
    <property type="project" value="InterPro"/>
</dbReference>